<dbReference type="WBParaSite" id="L893_g33022.t1">
    <property type="protein sequence ID" value="L893_g33022.t1"/>
    <property type="gene ID" value="L893_g33022"/>
</dbReference>
<evidence type="ECO:0000313" key="3">
    <source>
        <dbReference type="WBParaSite" id="L893_g33022.t1"/>
    </source>
</evidence>
<sequence length="101" mass="11593">MEIDDHELSRVDERRVAGDPDGGLRLQRRLLRERAPKAHRMRRPETCHLLRGCVHLVFDGGRLLRLLPSHQRSTSHAPRAEGDRAGTAQAEHRLRLLQGVR</sequence>
<evidence type="ECO:0000256" key="1">
    <source>
        <dbReference type="SAM" id="MobiDB-lite"/>
    </source>
</evidence>
<reference evidence="3" key="1">
    <citation type="submission" date="2016-11" db="UniProtKB">
        <authorList>
            <consortium name="WormBaseParasite"/>
        </authorList>
    </citation>
    <scope>IDENTIFICATION</scope>
</reference>
<feature type="region of interest" description="Disordered" evidence="1">
    <location>
        <begin position="1"/>
        <end position="20"/>
    </location>
</feature>
<protein>
    <submittedName>
        <fullName evidence="3">Uncharacterized protein</fullName>
    </submittedName>
</protein>
<accession>A0A1I8A4S8</accession>
<dbReference type="Proteomes" id="UP000095287">
    <property type="component" value="Unplaced"/>
</dbReference>
<name>A0A1I8A4S8_9BILA</name>
<organism evidence="2 3">
    <name type="scientific">Steinernema glaseri</name>
    <dbReference type="NCBI Taxonomy" id="37863"/>
    <lineage>
        <taxon>Eukaryota</taxon>
        <taxon>Metazoa</taxon>
        <taxon>Ecdysozoa</taxon>
        <taxon>Nematoda</taxon>
        <taxon>Chromadorea</taxon>
        <taxon>Rhabditida</taxon>
        <taxon>Tylenchina</taxon>
        <taxon>Panagrolaimomorpha</taxon>
        <taxon>Strongyloidoidea</taxon>
        <taxon>Steinernematidae</taxon>
        <taxon>Steinernema</taxon>
    </lineage>
</organism>
<evidence type="ECO:0000313" key="2">
    <source>
        <dbReference type="Proteomes" id="UP000095287"/>
    </source>
</evidence>
<dbReference type="AlphaFoldDB" id="A0A1I8A4S8"/>
<feature type="compositionally biased region" description="Basic and acidic residues" evidence="1">
    <location>
        <begin position="1"/>
        <end position="18"/>
    </location>
</feature>
<feature type="region of interest" description="Disordered" evidence="1">
    <location>
        <begin position="70"/>
        <end position="101"/>
    </location>
</feature>
<keyword evidence="2" id="KW-1185">Reference proteome</keyword>
<feature type="compositionally biased region" description="Basic and acidic residues" evidence="1">
    <location>
        <begin position="78"/>
        <end position="94"/>
    </location>
</feature>
<proteinExistence type="predicted"/>